<keyword evidence="1 4" id="KW-0808">Transferase</keyword>
<dbReference type="CDD" id="cd03809">
    <property type="entry name" value="GT4_MtfB-like"/>
    <property type="match status" value="1"/>
</dbReference>
<evidence type="ECO:0000259" key="2">
    <source>
        <dbReference type="Pfam" id="PF00534"/>
    </source>
</evidence>
<dbReference type="InterPro" id="IPR001296">
    <property type="entry name" value="Glyco_trans_1"/>
</dbReference>
<dbReference type="Pfam" id="PF13439">
    <property type="entry name" value="Glyco_transf_4"/>
    <property type="match status" value="1"/>
</dbReference>
<dbReference type="Pfam" id="PF00534">
    <property type="entry name" value="Glycos_transf_1"/>
    <property type="match status" value="1"/>
</dbReference>
<dbReference type="AlphaFoldDB" id="A0A0A8J8D9"/>
<reference evidence="4" key="1">
    <citation type="journal article" date="2014" name="DNA Res.">
        <title>A complete view of the genetic diversity of the Escherichia coli O-antigen biosynthesis gene cluster.</title>
        <authorList>
            <person name="Iguchi A."/>
            <person name="Iyoda S."/>
            <person name="Kikuchi T."/>
            <person name="Ogura Y."/>
            <person name="Katsura K."/>
            <person name="Ohnishi M."/>
            <person name="Hayashi T."/>
            <person name="Thomson N.R."/>
        </authorList>
    </citation>
    <scope>NUCLEOTIDE SEQUENCE</scope>
    <source>
        <strain evidence="4">Ew2129-54</strain>
    </source>
</reference>
<sequence>MPMLYLDGIIYSLQSYGGISVYYNQIIKAIKATNIEYTILNYENTGCQFISEDVRQPGRYINLYPRFLERYRAVDIPENSLLHSSYYRFNKGKKNKNITTVHDFTYEKYMSGLRKYVHCHQKYNAIKNSDKIICISENTANDLLRYCPVPESKIEIIHNGVSDNFYELKNVNYNDDDNFMLFIGSRKAYKNFQLAVEAINKLEGFKLYIVGGGPLGKAEKFLLDKYIPYRYIHYPYLTEQELNLKFNQAHSLIYPSSYEGFGIPLLEAMRAGCPFIAYNHSSIPEVAGDAGYLMDELSISNLIDGISFINRNRNQIIKKGLSQAQRFSWKKCTDKTIDIYKKLL</sequence>
<dbReference type="SUPFAM" id="SSF53756">
    <property type="entry name" value="UDP-Glycosyltransferase/glycogen phosphorylase"/>
    <property type="match status" value="1"/>
</dbReference>
<dbReference type="PANTHER" id="PTHR46401">
    <property type="entry name" value="GLYCOSYLTRANSFERASE WBBK-RELATED"/>
    <property type="match status" value="1"/>
</dbReference>
<proteinExistence type="predicted"/>
<accession>A0A0A8J8D9</accession>
<dbReference type="GO" id="GO:0016757">
    <property type="term" value="F:glycosyltransferase activity"/>
    <property type="evidence" value="ECO:0007669"/>
    <property type="project" value="InterPro"/>
</dbReference>
<dbReference type="EMBL" id="AB812053">
    <property type="protein sequence ID" value="BAQ01600.1"/>
    <property type="molecule type" value="Genomic_DNA"/>
</dbReference>
<evidence type="ECO:0000259" key="3">
    <source>
        <dbReference type="Pfam" id="PF13439"/>
    </source>
</evidence>
<evidence type="ECO:0000313" key="4">
    <source>
        <dbReference type="EMBL" id="BAQ01600.1"/>
    </source>
</evidence>
<dbReference type="InterPro" id="IPR028098">
    <property type="entry name" value="Glyco_trans_4-like_N"/>
</dbReference>
<dbReference type="Gene3D" id="3.40.50.2000">
    <property type="entry name" value="Glycogen Phosphorylase B"/>
    <property type="match status" value="2"/>
</dbReference>
<dbReference type="PANTHER" id="PTHR46401:SF2">
    <property type="entry name" value="GLYCOSYLTRANSFERASE WBBK-RELATED"/>
    <property type="match status" value="1"/>
</dbReference>
<organism evidence="4">
    <name type="scientific">Escherichia coli</name>
    <dbReference type="NCBI Taxonomy" id="562"/>
    <lineage>
        <taxon>Bacteria</taxon>
        <taxon>Pseudomonadati</taxon>
        <taxon>Pseudomonadota</taxon>
        <taxon>Gammaproteobacteria</taxon>
        <taxon>Enterobacterales</taxon>
        <taxon>Enterobacteriaceae</taxon>
        <taxon>Escherichia</taxon>
    </lineage>
</organism>
<dbReference type="GO" id="GO:0009103">
    <property type="term" value="P:lipopolysaccharide biosynthetic process"/>
    <property type="evidence" value="ECO:0007669"/>
    <property type="project" value="TreeGrafter"/>
</dbReference>
<feature type="domain" description="Glycosyl transferase family 1" evidence="2">
    <location>
        <begin position="171"/>
        <end position="313"/>
    </location>
</feature>
<protein>
    <submittedName>
        <fullName evidence="4">Putative glycosyltransferase</fullName>
    </submittedName>
</protein>
<evidence type="ECO:0000256" key="1">
    <source>
        <dbReference type="ARBA" id="ARBA00022679"/>
    </source>
</evidence>
<feature type="domain" description="Glycosyltransferase subfamily 4-like N-terminal" evidence="3">
    <location>
        <begin position="17"/>
        <end position="163"/>
    </location>
</feature>
<name>A0A0A8J8D9_ECOLX</name>